<keyword evidence="3" id="KW-1185">Reference proteome</keyword>
<proteinExistence type="predicted"/>
<organism evidence="2 3">
    <name type="scientific">Diploptera punctata</name>
    <name type="common">Pacific beetle cockroach</name>
    <dbReference type="NCBI Taxonomy" id="6984"/>
    <lineage>
        <taxon>Eukaryota</taxon>
        <taxon>Metazoa</taxon>
        <taxon>Ecdysozoa</taxon>
        <taxon>Arthropoda</taxon>
        <taxon>Hexapoda</taxon>
        <taxon>Insecta</taxon>
        <taxon>Pterygota</taxon>
        <taxon>Neoptera</taxon>
        <taxon>Polyneoptera</taxon>
        <taxon>Dictyoptera</taxon>
        <taxon>Blattodea</taxon>
        <taxon>Blaberoidea</taxon>
        <taxon>Blaberidae</taxon>
        <taxon>Diplopterinae</taxon>
        <taxon>Diploptera</taxon>
    </lineage>
</organism>
<keyword evidence="1" id="KW-0812">Transmembrane</keyword>
<dbReference type="Proteomes" id="UP001233999">
    <property type="component" value="Unassembled WGS sequence"/>
</dbReference>
<sequence length="133" mass="15523">ASVWSHSLTRVQVDLLIILTYKATAKMMRYFLQLAEAIVEFFITHLILFFLFAYKLVSEHSFCSILVKMALNMQGQITIAAWAITYANDREAARRTRHVFLLSQRSILRFIKMLCQIEDEEVTLTDIFGEERV</sequence>
<comment type="caution">
    <text evidence="2">The sequence shown here is derived from an EMBL/GenBank/DDBJ whole genome shotgun (WGS) entry which is preliminary data.</text>
</comment>
<keyword evidence="1" id="KW-0472">Membrane</keyword>
<gene>
    <name evidence="2" type="ORF">L9F63_010014</name>
</gene>
<dbReference type="AlphaFoldDB" id="A0AAD8AI50"/>
<keyword evidence="1" id="KW-1133">Transmembrane helix</keyword>
<name>A0AAD8AI50_DIPPU</name>
<reference evidence="2" key="2">
    <citation type="submission" date="2023-05" db="EMBL/GenBank/DDBJ databases">
        <authorList>
            <person name="Fouks B."/>
        </authorList>
    </citation>
    <scope>NUCLEOTIDE SEQUENCE</scope>
    <source>
        <strain evidence="2">Stay&amp;Tobe</strain>
        <tissue evidence="2">Testes</tissue>
    </source>
</reference>
<evidence type="ECO:0000313" key="2">
    <source>
        <dbReference type="EMBL" id="KAJ9599482.1"/>
    </source>
</evidence>
<dbReference type="EMBL" id="JASPKZ010000803">
    <property type="protein sequence ID" value="KAJ9599482.1"/>
    <property type="molecule type" value="Genomic_DNA"/>
</dbReference>
<feature type="transmembrane region" description="Helical" evidence="1">
    <location>
        <begin position="30"/>
        <end position="53"/>
    </location>
</feature>
<accession>A0AAD8AI50</accession>
<evidence type="ECO:0000313" key="3">
    <source>
        <dbReference type="Proteomes" id="UP001233999"/>
    </source>
</evidence>
<protein>
    <submittedName>
        <fullName evidence="2">Uncharacterized protein</fullName>
    </submittedName>
</protein>
<evidence type="ECO:0000256" key="1">
    <source>
        <dbReference type="SAM" id="Phobius"/>
    </source>
</evidence>
<feature type="transmembrane region" description="Helical" evidence="1">
    <location>
        <begin position="65"/>
        <end position="87"/>
    </location>
</feature>
<feature type="non-terminal residue" evidence="2">
    <location>
        <position position="1"/>
    </location>
</feature>
<reference evidence="2" key="1">
    <citation type="journal article" date="2023" name="IScience">
        <title>Live-bearing cockroach genome reveals convergent evolutionary mechanisms linked to viviparity in insects and beyond.</title>
        <authorList>
            <person name="Fouks B."/>
            <person name="Harrison M.C."/>
            <person name="Mikhailova A.A."/>
            <person name="Marchal E."/>
            <person name="English S."/>
            <person name="Carruthers M."/>
            <person name="Jennings E.C."/>
            <person name="Chiamaka E.L."/>
            <person name="Frigard R.A."/>
            <person name="Pippel M."/>
            <person name="Attardo G.M."/>
            <person name="Benoit J.B."/>
            <person name="Bornberg-Bauer E."/>
            <person name="Tobe S.S."/>
        </authorList>
    </citation>
    <scope>NUCLEOTIDE SEQUENCE</scope>
    <source>
        <strain evidence="2">Stay&amp;Tobe</strain>
    </source>
</reference>